<dbReference type="InterPro" id="IPR052299">
    <property type="entry name" value="CEP76"/>
</dbReference>
<dbReference type="AlphaFoldDB" id="A0A024TTE3"/>
<evidence type="ECO:0000313" key="6">
    <source>
        <dbReference type="EMBL" id="ETV97313.1"/>
    </source>
</evidence>
<protein>
    <submittedName>
        <fullName evidence="6">Uncharacterized protein</fullName>
    </submittedName>
</protein>
<dbReference type="RefSeq" id="XP_008874023.1">
    <property type="nucleotide sequence ID" value="XM_008875801.1"/>
</dbReference>
<gene>
    <name evidence="6" type="ORF">H310_09660</name>
</gene>
<evidence type="ECO:0000256" key="2">
    <source>
        <dbReference type="ARBA" id="ARBA00022490"/>
    </source>
</evidence>
<sequence>MMYDANGLLLETRCFKTKRNRRHPPRKKFPVAMASGMPDPLASLRSAIDAKLRDEGIYSQLRSLIQTHTTTVDHAIDDCPDHDDRVLHTLLESDVVQQLIASLQTPSLSVPGPSSFCTPPAATESIDEDATSGQVWPVLHVRVLGGRAFVDSLIDDTAACPTTGATVDGQTCTTSRTCLRYDVAFHGQRYQSRLVPCVVDPPFDEAMAFTLHPTTPNGGVVAKWEWLCAIEESMHWTITKHVQTRSLTTDSWQDVAVDLVAAATLDWRHWLTSPHPVVHIPLALHGPMKVPVGLVNLRLDMPSVRKSTATTHDAKTRLQKDTLTGHGTQSHLYQYCKQWWAEYVREYGASYVGKAHWIRLFVEDDTHHYKLVRESIIPMDVAALDGRRDIRRSDSMARLSCVEPTPSEAARFVSLVPFVRAAHVGTGRDATWHSIPAFLALGHGDCEEHAILLASLFLGFGLKTYVCMGTLRRKPASTSSAVAPPVRHVWVATILTTGVMLWEAVTGECVAASAPACPYDRVDCIFNHKSFFANCQTTELFGEVDWNVHNSALWKGLDAALIAQVRPRQPSISLRPPNVMTAADNEKLDTALRQWLYSTRRAHGLTCTKWHPNLSHYVRIALKSYEVERVFGTANADNVFFQNCIQGAVPQGHTFKGFPVSAIGLEDLQRKLMANAVGRDVILFPRAAHALFGVAIMSMPYPEGISLIWAMVAVVYKTS</sequence>
<accession>A0A024TTE3</accession>
<dbReference type="OrthoDB" id="5527234at2759"/>
<name>A0A024TTE3_9STRA</name>
<reference evidence="6" key="1">
    <citation type="submission" date="2013-12" db="EMBL/GenBank/DDBJ databases">
        <title>The Genome Sequence of Aphanomyces invadans NJM9701.</title>
        <authorList>
            <consortium name="The Broad Institute Genomics Platform"/>
            <person name="Russ C."/>
            <person name="Tyler B."/>
            <person name="van West P."/>
            <person name="Dieguez-Uribeondo J."/>
            <person name="Young S.K."/>
            <person name="Zeng Q."/>
            <person name="Gargeya S."/>
            <person name="Fitzgerald M."/>
            <person name="Abouelleil A."/>
            <person name="Alvarado L."/>
            <person name="Chapman S.B."/>
            <person name="Gainer-Dewar J."/>
            <person name="Goldberg J."/>
            <person name="Griggs A."/>
            <person name="Gujja S."/>
            <person name="Hansen M."/>
            <person name="Howarth C."/>
            <person name="Imamovic A."/>
            <person name="Ireland A."/>
            <person name="Larimer J."/>
            <person name="McCowan C."/>
            <person name="Murphy C."/>
            <person name="Pearson M."/>
            <person name="Poon T.W."/>
            <person name="Priest M."/>
            <person name="Roberts A."/>
            <person name="Saif S."/>
            <person name="Shea T."/>
            <person name="Sykes S."/>
            <person name="Wortman J."/>
            <person name="Nusbaum C."/>
            <person name="Birren B."/>
        </authorList>
    </citation>
    <scope>NUCLEOTIDE SEQUENCE [LARGE SCALE GENOMIC DNA]</scope>
    <source>
        <strain evidence="6">NJM9701</strain>
    </source>
</reference>
<dbReference type="GO" id="GO:0005813">
    <property type="term" value="C:centrosome"/>
    <property type="evidence" value="ECO:0007669"/>
    <property type="project" value="UniProtKB-SubCell"/>
</dbReference>
<dbReference type="Pfam" id="PF24656">
    <property type="entry name" value="CEPT76_peptidase"/>
    <property type="match status" value="1"/>
</dbReference>
<evidence type="ECO:0000259" key="5">
    <source>
        <dbReference type="Pfam" id="PF24656"/>
    </source>
</evidence>
<dbReference type="InterPro" id="IPR056290">
    <property type="entry name" value="CEPT76/DRC7_peptidase-like_dom"/>
</dbReference>
<dbReference type="eggNOG" id="ENOG502QQEI">
    <property type="taxonomic scope" value="Eukaryota"/>
</dbReference>
<proteinExistence type="predicted"/>
<feature type="domain" description="CEP76 C2" evidence="3">
    <location>
        <begin position="138"/>
        <end position="302"/>
    </location>
</feature>
<dbReference type="VEuPathDB" id="FungiDB:H310_09660"/>
<keyword evidence="2" id="KW-0963">Cytoplasm</keyword>
<evidence type="ECO:0000256" key="1">
    <source>
        <dbReference type="ARBA" id="ARBA00004300"/>
    </source>
</evidence>
<evidence type="ECO:0000259" key="4">
    <source>
        <dbReference type="Pfam" id="PF24652"/>
    </source>
</evidence>
<dbReference type="EMBL" id="KI913973">
    <property type="protein sequence ID" value="ETV97313.1"/>
    <property type="molecule type" value="Genomic_DNA"/>
</dbReference>
<evidence type="ECO:0000259" key="3">
    <source>
        <dbReference type="Pfam" id="PF15627"/>
    </source>
</evidence>
<feature type="domain" description="CEP76/DRC7 peptidase-like" evidence="5">
    <location>
        <begin position="431"/>
        <end position="556"/>
    </location>
</feature>
<dbReference type="Pfam" id="PF15627">
    <property type="entry name" value="CEP76-C2"/>
    <property type="match status" value="1"/>
</dbReference>
<organism evidence="6">
    <name type="scientific">Aphanomyces invadans</name>
    <dbReference type="NCBI Taxonomy" id="157072"/>
    <lineage>
        <taxon>Eukaryota</taxon>
        <taxon>Sar</taxon>
        <taxon>Stramenopiles</taxon>
        <taxon>Oomycota</taxon>
        <taxon>Saprolegniomycetes</taxon>
        <taxon>Saprolegniales</taxon>
        <taxon>Verrucalvaceae</taxon>
        <taxon>Aphanomyces</taxon>
    </lineage>
</organism>
<dbReference type="InterPro" id="IPR056288">
    <property type="entry name" value="CEP76_C"/>
</dbReference>
<dbReference type="GeneID" id="20086710"/>
<dbReference type="PANTHER" id="PTHR46436:SF1">
    <property type="entry name" value="CENTROSOMAL PROTEIN OF 76 KDA"/>
    <property type="match status" value="1"/>
</dbReference>
<dbReference type="InterPro" id="IPR028926">
    <property type="entry name" value="CEP76-C2"/>
</dbReference>
<comment type="subcellular location">
    <subcellularLocation>
        <location evidence="1">Cytoplasm</location>
        <location evidence="1">Cytoskeleton</location>
        <location evidence="1">Microtubule organizing center</location>
        <location evidence="1">Centrosome</location>
    </subcellularLocation>
</comment>
<feature type="domain" description="Centrosomal protein of 76 kDa C-terminal" evidence="4">
    <location>
        <begin position="583"/>
        <end position="717"/>
    </location>
</feature>
<dbReference type="PANTHER" id="PTHR46436">
    <property type="entry name" value="CENTROSOMAL PROTEIN OF 76 KDA"/>
    <property type="match status" value="1"/>
</dbReference>
<dbReference type="Pfam" id="PF24652">
    <property type="entry name" value="CEP76_C"/>
    <property type="match status" value="1"/>
</dbReference>
<dbReference type="STRING" id="157072.A0A024TTE3"/>